<feature type="transmembrane region" description="Helical" evidence="1">
    <location>
        <begin position="125"/>
        <end position="142"/>
    </location>
</feature>
<comment type="caution">
    <text evidence="2">The sequence shown here is derived from an EMBL/GenBank/DDBJ whole genome shotgun (WGS) entry which is preliminary data.</text>
</comment>
<dbReference type="eggNOG" id="ENOG5030BVJ">
    <property type="taxonomic scope" value="Bacteria"/>
</dbReference>
<feature type="transmembrane region" description="Helical" evidence="1">
    <location>
        <begin position="94"/>
        <end position="113"/>
    </location>
</feature>
<keyword evidence="1" id="KW-0812">Transmembrane</keyword>
<gene>
    <name evidence="2" type="ORF">HMPREF9290_1220</name>
</gene>
<evidence type="ECO:0000313" key="2">
    <source>
        <dbReference type="EMBL" id="EGC82252.1"/>
    </source>
</evidence>
<keyword evidence="1" id="KW-1133">Transmembrane helix</keyword>
<dbReference type="STRING" id="879305.HMPREF9290_1220"/>
<dbReference type="Proteomes" id="UP000005286">
    <property type="component" value="Unassembled WGS sequence"/>
</dbReference>
<reference evidence="2 3" key="1">
    <citation type="submission" date="2011-01" db="EMBL/GenBank/DDBJ databases">
        <authorList>
            <person name="Durkin A.S."/>
            <person name="Madupu R."/>
            <person name="Torralba M."/>
            <person name="Gillis M."/>
            <person name="Methe B."/>
            <person name="Sutton G."/>
            <person name="Nelson K.E."/>
        </authorList>
    </citation>
    <scope>NUCLEOTIDE SEQUENCE [LARGE SCALE GENOMIC DNA]</scope>
    <source>
        <strain evidence="2 3">ACS-065-V-Col13</strain>
    </source>
</reference>
<name>F0GVC6_9FIRM</name>
<keyword evidence="1" id="KW-0472">Membrane</keyword>
<feature type="transmembrane region" description="Helical" evidence="1">
    <location>
        <begin position="212"/>
        <end position="231"/>
    </location>
</feature>
<dbReference type="AlphaFoldDB" id="F0GVC6"/>
<dbReference type="RefSeq" id="WP_004834670.1">
    <property type="nucleotide sequence ID" value="NZ_AEXM01000013.1"/>
</dbReference>
<proteinExistence type="predicted"/>
<sequence>MNKKKFVMLIIGGLLVGAFSGWILENIALNDLGEVIKFFLIKNVYKIVLTVIIMSILIAFGLYRKSKVEIEKGLQGDDPITTKYTNYSLMVRDISIFLIFALYSVLAMSMGVYSNEAWINLRESVILIGALAAYIILISVIFQKNYELIKKVEPNRKADTLDFRFNKKFIEESDEMVKAHYYKKGYRGYRAIVFTNLIMLVVLAGLAHHLDVGIIAPIFIAISSVIGIIAANK</sequence>
<protein>
    <submittedName>
        <fullName evidence="2">Conserved domain protein</fullName>
    </submittedName>
</protein>
<dbReference type="EMBL" id="AEXM01000013">
    <property type="protein sequence ID" value="EGC82252.1"/>
    <property type="molecule type" value="Genomic_DNA"/>
</dbReference>
<evidence type="ECO:0000256" key="1">
    <source>
        <dbReference type="SAM" id="Phobius"/>
    </source>
</evidence>
<organism evidence="2 3">
    <name type="scientific">Anaerococcus prevotii ACS-065-V-Col13</name>
    <dbReference type="NCBI Taxonomy" id="879305"/>
    <lineage>
        <taxon>Bacteria</taxon>
        <taxon>Bacillati</taxon>
        <taxon>Bacillota</taxon>
        <taxon>Tissierellia</taxon>
        <taxon>Tissierellales</taxon>
        <taxon>Peptoniphilaceae</taxon>
        <taxon>Anaerococcus</taxon>
    </lineage>
</organism>
<feature type="transmembrane region" description="Helical" evidence="1">
    <location>
        <begin position="44"/>
        <end position="63"/>
    </location>
</feature>
<accession>F0GVC6</accession>
<feature type="transmembrane region" description="Helical" evidence="1">
    <location>
        <begin position="7"/>
        <end position="24"/>
    </location>
</feature>
<evidence type="ECO:0000313" key="3">
    <source>
        <dbReference type="Proteomes" id="UP000005286"/>
    </source>
</evidence>
<dbReference type="PATRIC" id="fig|879305.3.peg.759"/>
<feature type="transmembrane region" description="Helical" evidence="1">
    <location>
        <begin position="188"/>
        <end position="206"/>
    </location>
</feature>
<keyword evidence="3" id="KW-1185">Reference proteome</keyword>